<dbReference type="CDD" id="cd00229">
    <property type="entry name" value="SGNH_hydrolase"/>
    <property type="match status" value="1"/>
</dbReference>
<dbReference type="PANTHER" id="PTHR34407">
    <property type="entry name" value="EXPRESSED PROTEIN"/>
    <property type="match status" value="1"/>
</dbReference>
<dbReference type="PANTHER" id="PTHR34407:SF1">
    <property type="entry name" value="SGNH HYDROLASE-TYPE ESTERASE DOMAIN-CONTAINING PROTEIN"/>
    <property type="match status" value="1"/>
</dbReference>
<sequence length="611" mass="66295">MAGSLQYVRTGAFLVNTLLLLLLLWLHGWSGASARSATLAHHAATAPPRNVLAAHDASLRASAERIEAAVRLLSRGKHAELHDNGASTELAAAARGGDAIARRVRHALTERRLKHIWRMPKQHPGTRAAAVEVHNDTWALLSERQIARGLASAGDPLRMECLATKLLSGAPVRLAVIGGSVSFGTTFTTSRSRALFHWKVYQWLNATFPGVTHEHYSGAVPASGPSYMEHCVHWHVDPHADLVLLEYAVNFEPGGDDAAAFERLLRKLLAMPNRPAVVILNPMELMPADGKRIHFTGPKQFNDGYSAGPVDEEDMGFQYAAAAEDAINALAQYYGVPCVSLRNALFTELKARSAAFPLKLVFHDRHHPGAWGHSLLAQMVVHRLSQAVMAVLDEEAHSHSYRRVSSPQCEQLAADSWSASLGAPLISKVAEAEVGMCIKEEGLKSLMADARGFEYRVEGSDAKMKPGLIGMHPGDHVLLCVDVSRAPRGGDFVVILGHLISYEHMGIASIECVGDCECKSTQVDAHVQGGKFSVFKARTIHMMRPAKAAEQRLASQKPGCGCALRLSILKETSSGEHKFKVLSLMSAVHEGSIRYGHQTGFNVRPMGARTS</sequence>
<protein>
    <recommendedName>
        <fullName evidence="3">SGNH hydrolase-type esterase domain-containing protein</fullName>
    </recommendedName>
</protein>
<feature type="signal peptide" evidence="1">
    <location>
        <begin position="1"/>
        <end position="34"/>
    </location>
</feature>
<dbReference type="SUPFAM" id="SSF52266">
    <property type="entry name" value="SGNH hydrolase"/>
    <property type="match status" value="1"/>
</dbReference>
<proteinExistence type="predicted"/>
<accession>A0A7S0IPL4</accession>
<gene>
    <name evidence="2" type="ORF">CLEP1334_LOCUS3048</name>
</gene>
<evidence type="ECO:0008006" key="3">
    <source>
        <dbReference type="Google" id="ProtNLM"/>
    </source>
</evidence>
<reference evidence="2" key="1">
    <citation type="submission" date="2021-01" db="EMBL/GenBank/DDBJ databases">
        <authorList>
            <person name="Corre E."/>
            <person name="Pelletier E."/>
            <person name="Niang G."/>
            <person name="Scheremetjew M."/>
            <person name="Finn R."/>
            <person name="Kale V."/>
            <person name="Holt S."/>
            <person name="Cochrane G."/>
            <person name="Meng A."/>
            <person name="Brown T."/>
            <person name="Cohen L."/>
        </authorList>
    </citation>
    <scope>NUCLEOTIDE SEQUENCE</scope>
    <source>
        <strain evidence="2">RCC1130</strain>
    </source>
</reference>
<evidence type="ECO:0000256" key="1">
    <source>
        <dbReference type="SAM" id="SignalP"/>
    </source>
</evidence>
<dbReference type="EMBL" id="HBER01006114">
    <property type="protein sequence ID" value="CAD8527827.1"/>
    <property type="molecule type" value="Transcribed_RNA"/>
</dbReference>
<name>A0A7S0IPL4_9EUKA</name>
<feature type="chain" id="PRO_5030707021" description="SGNH hydrolase-type esterase domain-containing protein" evidence="1">
    <location>
        <begin position="35"/>
        <end position="611"/>
    </location>
</feature>
<dbReference type="InterPro" id="IPR036514">
    <property type="entry name" value="SGNH_hydro_sf"/>
</dbReference>
<dbReference type="Gene3D" id="3.40.50.1110">
    <property type="entry name" value="SGNH hydrolase"/>
    <property type="match status" value="1"/>
</dbReference>
<dbReference type="AlphaFoldDB" id="A0A7S0IPL4"/>
<evidence type="ECO:0000313" key="2">
    <source>
        <dbReference type="EMBL" id="CAD8527827.1"/>
    </source>
</evidence>
<keyword evidence="1" id="KW-0732">Signal</keyword>
<organism evidence="2">
    <name type="scientific">Calcidiscus leptoporus</name>
    <dbReference type="NCBI Taxonomy" id="127549"/>
    <lineage>
        <taxon>Eukaryota</taxon>
        <taxon>Haptista</taxon>
        <taxon>Haptophyta</taxon>
        <taxon>Prymnesiophyceae</taxon>
        <taxon>Coccolithales</taxon>
        <taxon>Calcidiscaceae</taxon>
        <taxon>Calcidiscus</taxon>
    </lineage>
</organism>